<dbReference type="STRING" id="471856.Jden_1148"/>
<dbReference type="InterPro" id="IPR046281">
    <property type="entry name" value="DUF6318"/>
</dbReference>
<evidence type="ECO:0000259" key="3">
    <source>
        <dbReference type="Pfam" id="PF19843"/>
    </source>
</evidence>
<dbReference type="Proteomes" id="UP000000628">
    <property type="component" value="Chromosome"/>
</dbReference>
<feature type="domain" description="DUF6318" evidence="3">
    <location>
        <begin position="69"/>
        <end position="167"/>
    </location>
</feature>
<proteinExistence type="predicted"/>
<dbReference type="EMBL" id="CP001706">
    <property type="protein sequence ID" value="ACV08804.1"/>
    <property type="molecule type" value="Genomic_DNA"/>
</dbReference>
<feature type="chain" id="PRO_5002983371" description="DUF6318 domain-containing protein" evidence="2">
    <location>
        <begin position="27"/>
        <end position="205"/>
    </location>
</feature>
<dbReference type="KEGG" id="jde:Jden_1148"/>
<dbReference type="Pfam" id="PF19843">
    <property type="entry name" value="DUF6318"/>
    <property type="match status" value="1"/>
</dbReference>
<accession>C7R3U7</accession>
<organism evidence="4 5">
    <name type="scientific">Jonesia denitrificans (strain ATCC 14870 / DSM 20603 / BCRC 15368 / CIP 55.134 / JCM 11481 / NBRC 15587 / NCTC 10816 / Prevot 55134)</name>
    <name type="common">Listeria denitrificans</name>
    <dbReference type="NCBI Taxonomy" id="471856"/>
    <lineage>
        <taxon>Bacteria</taxon>
        <taxon>Bacillati</taxon>
        <taxon>Actinomycetota</taxon>
        <taxon>Actinomycetes</taxon>
        <taxon>Micrococcales</taxon>
        <taxon>Jonesiaceae</taxon>
        <taxon>Jonesia</taxon>
    </lineage>
</organism>
<evidence type="ECO:0000256" key="1">
    <source>
        <dbReference type="SAM" id="MobiDB-lite"/>
    </source>
</evidence>
<keyword evidence="5" id="KW-1185">Reference proteome</keyword>
<dbReference type="HOGENOM" id="CLU_1370616_0_0_11"/>
<keyword evidence="2" id="KW-0732">Signal</keyword>
<evidence type="ECO:0000313" key="5">
    <source>
        <dbReference type="Proteomes" id="UP000000628"/>
    </source>
</evidence>
<gene>
    <name evidence="4" type="ordered locus">Jden_1148</name>
</gene>
<protein>
    <recommendedName>
        <fullName evidence="3">DUF6318 domain-containing protein</fullName>
    </recommendedName>
</protein>
<evidence type="ECO:0000256" key="2">
    <source>
        <dbReference type="SAM" id="SignalP"/>
    </source>
</evidence>
<reference evidence="4 5" key="1">
    <citation type="journal article" date="2009" name="Stand. Genomic Sci.">
        <title>Complete genome sequence of Jonesia denitrificans type strain (Prevot 55134).</title>
        <authorList>
            <person name="Pukall R."/>
            <person name="Gehrich-Schroter G."/>
            <person name="Lapidus A."/>
            <person name="Nolan M."/>
            <person name="Glavina Del Rio T."/>
            <person name="Lucas S."/>
            <person name="Chen F."/>
            <person name="Tice H."/>
            <person name="Pitluck S."/>
            <person name="Cheng J.F."/>
            <person name="Copeland A."/>
            <person name="Saunders E."/>
            <person name="Brettin T."/>
            <person name="Detter J.C."/>
            <person name="Bruce D."/>
            <person name="Goodwin L."/>
            <person name="Pati A."/>
            <person name="Ivanova N."/>
            <person name="Mavromatis K."/>
            <person name="Ovchinnikova G."/>
            <person name="Chen A."/>
            <person name="Palaniappan K."/>
            <person name="Land M."/>
            <person name="Hauser L."/>
            <person name="Chang Y.J."/>
            <person name="Jeffries C.D."/>
            <person name="Chain P."/>
            <person name="Goker M."/>
            <person name="Bristow J."/>
            <person name="Eisen J.A."/>
            <person name="Markowitz V."/>
            <person name="Hugenholtz P."/>
            <person name="Kyrpides N.C."/>
            <person name="Klenk H.P."/>
            <person name="Han C."/>
        </authorList>
    </citation>
    <scope>NUCLEOTIDE SEQUENCE [LARGE SCALE GENOMIC DNA]</scope>
    <source>
        <strain evidence="5">ATCC 14870 / DSM 20603 / BCRC 15368 / CIP 55.134 / JCM 11481 / NBRC 15587 / NCTC 10816 / Prevot 55134</strain>
    </source>
</reference>
<dbReference type="RefSeq" id="WP_015771432.1">
    <property type="nucleotide sequence ID" value="NC_013174.1"/>
</dbReference>
<evidence type="ECO:0000313" key="4">
    <source>
        <dbReference type="EMBL" id="ACV08804.1"/>
    </source>
</evidence>
<feature type="region of interest" description="Disordered" evidence="1">
    <location>
        <begin position="26"/>
        <end position="76"/>
    </location>
</feature>
<feature type="signal peptide" evidence="2">
    <location>
        <begin position="1"/>
        <end position="26"/>
    </location>
</feature>
<sequence length="205" mass="22237">MEPMRQKRIPATLTSIALFATLGLTACTTNTDPTPPPPSTTTTPDTTPEPQPEPTETPTSDPTAPSGPPEKPAAMANNDEEGALAAAEYFLDASAYALLMGDERLMKEFAAAHCTFCDTLLNEIEVDKQNGRTRTLVNFSITGETKVTDRDNAWIIEAPVTFQGAHQESDGKNISGKPQTWDGTLFLFNKNGNWSFDNLTLSNEQ</sequence>
<dbReference type="PROSITE" id="PS51257">
    <property type="entry name" value="PROKAR_LIPOPROTEIN"/>
    <property type="match status" value="1"/>
</dbReference>
<dbReference type="AlphaFoldDB" id="C7R3U7"/>
<name>C7R3U7_JONDD</name>